<protein>
    <submittedName>
        <fullName evidence="1">Uncharacterized protein</fullName>
    </submittedName>
</protein>
<accession>A0AAC9UQ21</accession>
<dbReference type="AlphaFoldDB" id="A0AAC9UQ21"/>
<dbReference type="Proteomes" id="UP000199749">
    <property type="component" value="Chromosome"/>
</dbReference>
<dbReference type="RefSeq" id="WP_089557320.1">
    <property type="nucleotide sequence ID" value="NZ_CP022474.1"/>
</dbReference>
<evidence type="ECO:0000313" key="1">
    <source>
        <dbReference type="EMBL" id="ASN60958.1"/>
    </source>
</evidence>
<organism evidence="1 2">
    <name type="scientific">Latilactobacillus curvatus</name>
    <name type="common">Lactobacillus curvatus</name>
    <dbReference type="NCBI Taxonomy" id="28038"/>
    <lineage>
        <taxon>Bacteria</taxon>
        <taxon>Bacillati</taxon>
        <taxon>Bacillota</taxon>
        <taxon>Bacilli</taxon>
        <taxon>Lactobacillales</taxon>
        <taxon>Lactobacillaceae</taxon>
        <taxon>Latilactobacillus</taxon>
    </lineage>
</organism>
<reference evidence="1 2" key="1">
    <citation type="submission" date="2017-07" db="EMBL/GenBank/DDBJ databases">
        <title>Lactobacillus curvatus MRS6 whole genome.</title>
        <authorList>
            <person name="Jans C."/>
            <person name="Lagler S."/>
            <person name="Lacroix C."/>
            <person name="Meile L."/>
            <person name="Stevens M.J.A."/>
        </authorList>
    </citation>
    <scope>NUCLEOTIDE SEQUENCE [LARGE SCALE GENOMIC DNA]</scope>
    <source>
        <strain evidence="1 2">MRS6</strain>
    </source>
</reference>
<proteinExistence type="predicted"/>
<gene>
    <name evidence="1" type="ORF">CG419_10145</name>
</gene>
<name>A0AAC9UQ21_LATCU</name>
<sequence length="146" mass="16400">MTIYYLKPEKTVDEIINTLHASVASMQYFETLDMICEKVGFNLDEAALLQRIKQLADDQRADLETLHSIGVSENDIARLKAAGLLLFVQDNEIPQSYVTLSRKALVGLQEIAAAYAQESTQLTMNIDSKEIQSLKAAADKVFRKYQ</sequence>
<dbReference type="EMBL" id="CP022474">
    <property type="protein sequence ID" value="ASN60958.1"/>
    <property type="molecule type" value="Genomic_DNA"/>
</dbReference>
<evidence type="ECO:0000313" key="2">
    <source>
        <dbReference type="Proteomes" id="UP000199749"/>
    </source>
</evidence>